<evidence type="ECO:0000313" key="6">
    <source>
        <dbReference type="Proteomes" id="UP001374579"/>
    </source>
</evidence>
<protein>
    <recommendedName>
        <fullName evidence="4">MAM domain-containing protein</fullName>
    </recommendedName>
</protein>
<evidence type="ECO:0000256" key="2">
    <source>
        <dbReference type="SAM" id="Phobius"/>
    </source>
</evidence>
<feature type="signal peptide" evidence="3">
    <location>
        <begin position="1"/>
        <end position="23"/>
    </location>
</feature>
<dbReference type="Proteomes" id="UP001374579">
    <property type="component" value="Unassembled WGS sequence"/>
</dbReference>
<dbReference type="AlphaFoldDB" id="A0AAN9B581"/>
<dbReference type="InterPro" id="IPR000998">
    <property type="entry name" value="MAM_dom"/>
</dbReference>
<keyword evidence="2" id="KW-1133">Transmembrane helix</keyword>
<dbReference type="GO" id="GO:0016020">
    <property type="term" value="C:membrane"/>
    <property type="evidence" value="ECO:0007669"/>
    <property type="project" value="InterPro"/>
</dbReference>
<name>A0AAN9B581_9CAEN</name>
<evidence type="ECO:0000256" key="3">
    <source>
        <dbReference type="SAM" id="SignalP"/>
    </source>
</evidence>
<reference evidence="5 6" key="1">
    <citation type="submission" date="2024-02" db="EMBL/GenBank/DDBJ databases">
        <title>Chromosome-scale genome assembly of the rough periwinkle Littorina saxatilis.</title>
        <authorList>
            <person name="De Jode A."/>
            <person name="Faria R."/>
            <person name="Formenti G."/>
            <person name="Sims Y."/>
            <person name="Smith T.P."/>
            <person name="Tracey A."/>
            <person name="Wood J.M.D."/>
            <person name="Zagrodzka Z.B."/>
            <person name="Johannesson K."/>
            <person name="Butlin R.K."/>
            <person name="Leder E.H."/>
        </authorList>
    </citation>
    <scope>NUCLEOTIDE SEQUENCE [LARGE SCALE GENOMIC DNA]</scope>
    <source>
        <strain evidence="5">Snail1</strain>
        <tissue evidence="5">Muscle</tissue>
    </source>
</reference>
<proteinExistence type="predicted"/>
<feature type="transmembrane region" description="Helical" evidence="2">
    <location>
        <begin position="224"/>
        <end position="245"/>
    </location>
</feature>
<feature type="compositionally biased region" description="Basic and acidic residues" evidence="1">
    <location>
        <begin position="518"/>
        <end position="535"/>
    </location>
</feature>
<keyword evidence="3" id="KW-0732">Signal</keyword>
<dbReference type="InterPro" id="IPR013320">
    <property type="entry name" value="ConA-like_dom_sf"/>
</dbReference>
<comment type="caution">
    <text evidence="5">The sequence shown here is derived from an EMBL/GenBank/DDBJ whole genome shotgun (WGS) entry which is preliminary data.</text>
</comment>
<feature type="compositionally biased region" description="Basic and acidic residues" evidence="1">
    <location>
        <begin position="418"/>
        <end position="444"/>
    </location>
</feature>
<dbReference type="EMBL" id="JBAMIC010000012">
    <property type="protein sequence ID" value="KAK7098998.1"/>
    <property type="molecule type" value="Genomic_DNA"/>
</dbReference>
<dbReference type="PROSITE" id="PS50060">
    <property type="entry name" value="MAM_2"/>
    <property type="match status" value="1"/>
</dbReference>
<feature type="region of interest" description="Disordered" evidence="1">
    <location>
        <begin position="406"/>
        <end position="620"/>
    </location>
</feature>
<feature type="compositionally biased region" description="Low complexity" evidence="1">
    <location>
        <begin position="547"/>
        <end position="560"/>
    </location>
</feature>
<accession>A0AAN9B581</accession>
<keyword evidence="6" id="KW-1185">Reference proteome</keyword>
<feature type="chain" id="PRO_5042833010" description="MAM domain-containing protein" evidence="3">
    <location>
        <begin position="24"/>
        <end position="640"/>
    </location>
</feature>
<dbReference type="Gene3D" id="2.60.120.200">
    <property type="match status" value="1"/>
</dbReference>
<sequence length="640" mass="70842">MKVALAVTVTVAVVAALVSWTEGILSCEFGQRDMCDWTSVTNETNTLEWIAWWGNSWHRNYYARLYVGGHDAGDQGVLASPWLQPWSPGSRCRLQFQYYLGKDNGCRLSLLHEKAGIMSVLWNSTAASFYKTASSDLDCTGERYKLYFKGERISNEDNACGYYNEIAVDNIVYYVEPGEPPTSHPTTVTTSTLTTSSNVYSTQQGGSTATDALTSIEGLGSASIAGITIAVILVVVVIAVVVIFVSRRRNGDGDKTKIWLARYFRKAKRPSASQNNTRRAVSNSGYVPDDQFITSVRMPGAQTQSDEDTDHIYNAPEEPYVNLATAVNSAGLPKHTHQNLRHPGNNHSQDAYELATTGDQTKEVAKNGENSKQDSVYEFAEPPANEIKSDGSHDYYNQTNLKVAQNEASASDPGFDDTYDHTQARPLNQKDLDDTYDHTHDDQVPKATPNSDDTSPRRVESPNDEDEYAVPPTKTMSNPTTGKAAAIADGSRTMHASKQAARGKRTAAKGKPGYENITEDHTKKSADKKQARLQDDTEYSLAENTIPAQSSPEASQSEASVYEVVDHDEDHDKSTASVPADDIYNELDVRGESVAEQKVQQRHYDHVHDPDEYSELHGEDWTRDQQREAEADQYNHIHNC</sequence>
<evidence type="ECO:0000259" key="4">
    <source>
        <dbReference type="PROSITE" id="PS50060"/>
    </source>
</evidence>
<feature type="compositionally biased region" description="Basic and acidic residues" evidence="1">
    <location>
        <begin position="602"/>
        <end position="620"/>
    </location>
</feature>
<feature type="compositionally biased region" description="Basic and acidic residues" evidence="1">
    <location>
        <begin position="564"/>
        <end position="574"/>
    </location>
</feature>
<feature type="domain" description="MAM" evidence="4">
    <location>
        <begin position="25"/>
        <end position="171"/>
    </location>
</feature>
<evidence type="ECO:0000313" key="5">
    <source>
        <dbReference type="EMBL" id="KAK7098998.1"/>
    </source>
</evidence>
<dbReference type="SUPFAM" id="SSF49899">
    <property type="entry name" value="Concanavalin A-like lectins/glucanases"/>
    <property type="match status" value="1"/>
</dbReference>
<organism evidence="5 6">
    <name type="scientific">Littorina saxatilis</name>
    <dbReference type="NCBI Taxonomy" id="31220"/>
    <lineage>
        <taxon>Eukaryota</taxon>
        <taxon>Metazoa</taxon>
        <taxon>Spiralia</taxon>
        <taxon>Lophotrochozoa</taxon>
        <taxon>Mollusca</taxon>
        <taxon>Gastropoda</taxon>
        <taxon>Caenogastropoda</taxon>
        <taxon>Littorinimorpha</taxon>
        <taxon>Littorinoidea</taxon>
        <taxon>Littorinidae</taxon>
        <taxon>Littorina</taxon>
    </lineage>
</organism>
<evidence type="ECO:0000256" key="1">
    <source>
        <dbReference type="SAM" id="MobiDB-lite"/>
    </source>
</evidence>
<keyword evidence="2" id="KW-0812">Transmembrane</keyword>
<keyword evidence="2" id="KW-0472">Membrane</keyword>
<gene>
    <name evidence="5" type="ORF">V1264_003204</name>
</gene>